<feature type="compositionally biased region" description="Low complexity" evidence="1">
    <location>
        <begin position="113"/>
        <end position="128"/>
    </location>
</feature>
<feature type="non-terminal residue" evidence="2">
    <location>
        <position position="1"/>
    </location>
</feature>
<dbReference type="EMBL" id="CADCWH010000377">
    <property type="protein sequence ID" value="CAA9569442.1"/>
    <property type="molecule type" value="Genomic_DNA"/>
</dbReference>
<feature type="non-terminal residue" evidence="2">
    <location>
        <position position="193"/>
    </location>
</feature>
<gene>
    <name evidence="2" type="ORF">AVDCRST_MAG70-2359</name>
</gene>
<accession>A0A6J4V4Q2</accession>
<organism evidence="2">
    <name type="scientific">uncultured Thermomicrobiales bacterium</name>
    <dbReference type="NCBI Taxonomy" id="1645740"/>
    <lineage>
        <taxon>Bacteria</taxon>
        <taxon>Pseudomonadati</taxon>
        <taxon>Thermomicrobiota</taxon>
        <taxon>Thermomicrobia</taxon>
        <taxon>Thermomicrobiales</taxon>
        <taxon>environmental samples</taxon>
    </lineage>
</organism>
<reference evidence="2" key="1">
    <citation type="submission" date="2020-02" db="EMBL/GenBank/DDBJ databases">
        <authorList>
            <person name="Meier V. D."/>
        </authorList>
    </citation>
    <scope>NUCLEOTIDE SEQUENCE</scope>
    <source>
        <strain evidence="2">AVDCRST_MAG70</strain>
    </source>
</reference>
<feature type="compositionally biased region" description="Basic and acidic residues" evidence="1">
    <location>
        <begin position="168"/>
        <end position="181"/>
    </location>
</feature>
<proteinExistence type="predicted"/>
<feature type="region of interest" description="Disordered" evidence="1">
    <location>
        <begin position="35"/>
        <end position="193"/>
    </location>
</feature>
<dbReference type="AlphaFoldDB" id="A0A6J4V4Q2"/>
<evidence type="ECO:0000256" key="1">
    <source>
        <dbReference type="SAM" id="MobiDB-lite"/>
    </source>
</evidence>
<evidence type="ECO:0000313" key="2">
    <source>
        <dbReference type="EMBL" id="CAA9569442.1"/>
    </source>
</evidence>
<sequence length="193" mass="20336">VIGPRGDGASASPSHDWVRPEDTVVRSLDALLLARRPGPDLPDAGLAGGSGVGDSTGRARPGPAESQGVHPHCRGGGSVAEVARRPTTPADRPGSTPGPTLLRRWLDRRRAGEPAARTGRTARRTAPGVRRDWRDHPTGTGDRAPAETLAPDPGEWPGPGGRLPRLARGGDRHPDRRRRSDANGCRGDTQRSV</sequence>
<protein>
    <submittedName>
        <fullName evidence="2">Transcriptional regulator, PadR family</fullName>
    </submittedName>
</protein>
<name>A0A6J4V4Q2_9BACT</name>
<feature type="region of interest" description="Disordered" evidence="1">
    <location>
        <begin position="1"/>
        <end position="21"/>
    </location>
</feature>